<dbReference type="CDD" id="cd01359">
    <property type="entry name" value="Argininosuccinate_lyase"/>
    <property type="match status" value="1"/>
</dbReference>
<dbReference type="InterPro" id="IPR009049">
    <property type="entry name" value="Argininosuccinate_lyase"/>
</dbReference>
<dbReference type="NCBIfam" id="TIGR00838">
    <property type="entry name" value="argH"/>
    <property type="match status" value="1"/>
</dbReference>
<dbReference type="PANTHER" id="PTHR43814:SF1">
    <property type="entry name" value="ARGININOSUCCINATE LYASE"/>
    <property type="match status" value="1"/>
</dbReference>
<dbReference type="Pfam" id="PF00206">
    <property type="entry name" value="Lyase_1"/>
    <property type="match status" value="1"/>
</dbReference>
<dbReference type="PRINTS" id="PR00145">
    <property type="entry name" value="ARGSUCLYASE"/>
</dbReference>
<dbReference type="Gene3D" id="1.20.200.10">
    <property type="entry name" value="Fumarase/aspartase (Central domain)"/>
    <property type="match status" value="1"/>
</dbReference>
<feature type="domain" description="Argininosuccinate lyase C-terminal" evidence="10">
    <location>
        <begin position="386"/>
        <end position="455"/>
    </location>
</feature>
<comment type="similarity">
    <text evidence="7">Belongs to the lyase 1 family. Argininosuccinate lyase subfamily.</text>
</comment>
<dbReference type="AlphaFoldDB" id="A0A2V3UIV4"/>
<evidence type="ECO:0000256" key="3">
    <source>
        <dbReference type="ARBA" id="ARBA00012338"/>
    </source>
</evidence>
<evidence type="ECO:0000259" key="10">
    <source>
        <dbReference type="Pfam" id="PF14698"/>
    </source>
</evidence>
<dbReference type="InterPro" id="IPR000362">
    <property type="entry name" value="Fumarate_lyase_fam"/>
</dbReference>
<dbReference type="FunFam" id="1.20.200.10:FF:000015">
    <property type="entry name" value="argininosuccinate lyase isoform X2"/>
    <property type="match status" value="1"/>
</dbReference>
<protein>
    <recommendedName>
        <fullName evidence="3 7">Argininosuccinate lyase</fullName>
        <shortName evidence="7">ASAL</shortName>
        <ecNumber evidence="3 7">4.3.2.1</ecNumber>
    </recommendedName>
    <alternativeName>
        <fullName evidence="7">Arginosuccinase</fullName>
    </alternativeName>
</protein>
<evidence type="ECO:0000256" key="1">
    <source>
        <dbReference type="ARBA" id="ARBA00000985"/>
    </source>
</evidence>
<dbReference type="Proteomes" id="UP000248021">
    <property type="component" value="Unassembled WGS sequence"/>
</dbReference>
<dbReference type="InterPro" id="IPR022761">
    <property type="entry name" value="Fumarate_lyase_N"/>
</dbReference>
<keyword evidence="12" id="KW-1185">Reference proteome</keyword>
<comment type="caution">
    <text evidence="11">The sequence shown here is derived from an EMBL/GenBank/DDBJ whole genome shotgun (WGS) entry which is preliminary data.</text>
</comment>
<sequence>MTRDTTGPSAEPKTASTDGANGGNAMWGGRFSASPSALMEAINVSIGFDKRLAGEDIAGSLAHSDMLAATGIITEADRDAIHLGLEAVRGEIAEGRFTFSTALEDIHMNVEARLREIAGPAAGRLHTARSRNDQVATDIRLFVRDAHDRAEAGFTALMRALLTQAERHVATVMPGFTHLQSAQPVTFGHHLMAYVEMIGRDRSRMRDSRKRLNECPLGAAALAGTSFPIDRHMTAKALGFDGPTRNSLDSVSDRDSLLEYMTVASIAAVHLSRLAEELVVWMTPQFAFVRLSDRWTTGSSIMPQKKNPDAAELVRAKTGRIFGALMGLLTVMKGLPLAYSKDMQEDKERLFDAVDTLELSLAAMAGMIEDLSVNERRMAAAAGAGFATATDLADWLVRTLDMPFRDAHHVTGRLVAEAERQGVDLEDLPLNAFKAVEPRITEAVYDVLGVDNSVKSRTSFGGTAPACVAEQIAWWKSKL</sequence>
<dbReference type="InterPro" id="IPR024083">
    <property type="entry name" value="Fumarase/histidase_N"/>
</dbReference>
<evidence type="ECO:0000313" key="11">
    <source>
        <dbReference type="EMBL" id="PXW58938.1"/>
    </source>
</evidence>
<evidence type="ECO:0000256" key="5">
    <source>
        <dbReference type="ARBA" id="ARBA00022605"/>
    </source>
</evidence>
<dbReference type="SUPFAM" id="SSF48557">
    <property type="entry name" value="L-aspartase-like"/>
    <property type="match status" value="1"/>
</dbReference>
<keyword evidence="5 7" id="KW-0028">Amino-acid biosynthesis</keyword>
<dbReference type="FunFam" id="1.10.40.30:FF:000001">
    <property type="entry name" value="Argininosuccinate lyase"/>
    <property type="match status" value="1"/>
</dbReference>
<gene>
    <name evidence="7" type="primary">argH</name>
    <name evidence="11" type="ORF">C7450_105287</name>
</gene>
<dbReference type="HAMAP" id="MF_00006">
    <property type="entry name" value="Arg_succ_lyase"/>
    <property type="match status" value="1"/>
</dbReference>
<name>A0A2V3UIV4_9HYPH</name>
<evidence type="ECO:0000256" key="8">
    <source>
        <dbReference type="SAM" id="MobiDB-lite"/>
    </source>
</evidence>
<dbReference type="GO" id="GO:0005829">
    <property type="term" value="C:cytosol"/>
    <property type="evidence" value="ECO:0007669"/>
    <property type="project" value="TreeGrafter"/>
</dbReference>
<dbReference type="PROSITE" id="PS00163">
    <property type="entry name" value="FUMARATE_LYASES"/>
    <property type="match status" value="1"/>
</dbReference>
<organism evidence="11 12">
    <name type="scientific">Chelatococcus asaccharovorans</name>
    <dbReference type="NCBI Taxonomy" id="28210"/>
    <lineage>
        <taxon>Bacteria</taxon>
        <taxon>Pseudomonadati</taxon>
        <taxon>Pseudomonadota</taxon>
        <taxon>Alphaproteobacteria</taxon>
        <taxon>Hyphomicrobiales</taxon>
        <taxon>Chelatococcaceae</taxon>
        <taxon>Chelatococcus</taxon>
    </lineage>
</organism>
<keyword evidence="4 7" id="KW-0055">Arginine biosynthesis</keyword>
<dbReference type="InterPro" id="IPR020557">
    <property type="entry name" value="Fumarate_lyase_CS"/>
</dbReference>
<dbReference type="FunFam" id="1.10.275.10:FF:000002">
    <property type="entry name" value="Argininosuccinate lyase"/>
    <property type="match status" value="1"/>
</dbReference>
<accession>A0A2V3UIV4</accession>
<proteinExistence type="inferred from homology"/>
<dbReference type="Gene3D" id="1.10.275.10">
    <property type="entry name" value="Fumarase/aspartase (N-terminal domain)"/>
    <property type="match status" value="1"/>
</dbReference>
<comment type="catalytic activity">
    <reaction evidence="1 7">
        <text>2-(N(omega)-L-arginino)succinate = fumarate + L-arginine</text>
        <dbReference type="Rhea" id="RHEA:24020"/>
        <dbReference type="ChEBI" id="CHEBI:29806"/>
        <dbReference type="ChEBI" id="CHEBI:32682"/>
        <dbReference type="ChEBI" id="CHEBI:57472"/>
        <dbReference type="EC" id="4.3.2.1"/>
    </reaction>
</comment>
<comment type="pathway">
    <text evidence="2 7">Amino-acid biosynthesis; L-arginine biosynthesis; L-arginine from L-ornithine and carbamoyl phosphate: step 3/3.</text>
</comment>
<reference evidence="11 12" key="1">
    <citation type="submission" date="2018-05" db="EMBL/GenBank/DDBJ databases">
        <title>Genomic Encyclopedia of Type Strains, Phase IV (KMG-IV): sequencing the most valuable type-strain genomes for metagenomic binning, comparative biology and taxonomic classification.</title>
        <authorList>
            <person name="Goeker M."/>
        </authorList>
    </citation>
    <scope>NUCLEOTIDE SEQUENCE [LARGE SCALE GENOMIC DNA]</scope>
    <source>
        <strain evidence="11 12">DSM 6462</strain>
    </source>
</reference>
<feature type="domain" description="Fumarate lyase N-terminal" evidence="9">
    <location>
        <begin position="29"/>
        <end position="323"/>
    </location>
</feature>
<evidence type="ECO:0000256" key="7">
    <source>
        <dbReference type="HAMAP-Rule" id="MF_00006"/>
    </source>
</evidence>
<dbReference type="EC" id="4.3.2.1" evidence="3 7"/>
<evidence type="ECO:0000313" key="12">
    <source>
        <dbReference type="Proteomes" id="UP000248021"/>
    </source>
</evidence>
<feature type="region of interest" description="Disordered" evidence="8">
    <location>
        <begin position="1"/>
        <end position="26"/>
    </location>
</feature>
<dbReference type="EMBL" id="QJJK01000005">
    <property type="protein sequence ID" value="PXW58938.1"/>
    <property type="molecule type" value="Genomic_DNA"/>
</dbReference>
<keyword evidence="6 7" id="KW-0456">Lyase</keyword>
<dbReference type="PANTHER" id="PTHR43814">
    <property type="entry name" value="ARGININOSUCCINATE LYASE"/>
    <property type="match status" value="1"/>
</dbReference>
<dbReference type="UniPathway" id="UPA00068">
    <property type="reaction ID" value="UER00114"/>
</dbReference>
<dbReference type="GO" id="GO:0042450">
    <property type="term" value="P:L-arginine biosynthetic process via ornithine"/>
    <property type="evidence" value="ECO:0007669"/>
    <property type="project" value="UniProtKB-UniRule"/>
</dbReference>
<dbReference type="PRINTS" id="PR00149">
    <property type="entry name" value="FUMRATELYASE"/>
</dbReference>
<evidence type="ECO:0000256" key="4">
    <source>
        <dbReference type="ARBA" id="ARBA00022571"/>
    </source>
</evidence>
<keyword evidence="7" id="KW-0963">Cytoplasm</keyword>
<feature type="compositionally biased region" description="Polar residues" evidence="8">
    <location>
        <begin position="1"/>
        <end position="19"/>
    </location>
</feature>
<dbReference type="Pfam" id="PF14698">
    <property type="entry name" value="ASL_C2"/>
    <property type="match status" value="1"/>
</dbReference>
<dbReference type="InterPro" id="IPR008948">
    <property type="entry name" value="L-Aspartase-like"/>
</dbReference>
<dbReference type="InterPro" id="IPR029419">
    <property type="entry name" value="Arg_succ_lyase_C"/>
</dbReference>
<comment type="subcellular location">
    <subcellularLocation>
        <location evidence="7">Cytoplasm</location>
    </subcellularLocation>
</comment>
<evidence type="ECO:0000256" key="2">
    <source>
        <dbReference type="ARBA" id="ARBA00004941"/>
    </source>
</evidence>
<dbReference type="Gene3D" id="1.10.40.30">
    <property type="entry name" value="Fumarase/aspartase (C-terminal domain)"/>
    <property type="match status" value="1"/>
</dbReference>
<evidence type="ECO:0000256" key="6">
    <source>
        <dbReference type="ARBA" id="ARBA00023239"/>
    </source>
</evidence>
<dbReference type="GO" id="GO:0004056">
    <property type="term" value="F:argininosuccinate lyase activity"/>
    <property type="evidence" value="ECO:0007669"/>
    <property type="project" value="UniProtKB-UniRule"/>
</dbReference>
<evidence type="ECO:0000259" key="9">
    <source>
        <dbReference type="Pfam" id="PF00206"/>
    </source>
</evidence>